<feature type="domain" description="Putative tail fiber protein gp53-like C-terminal" evidence="1">
    <location>
        <begin position="66"/>
        <end position="139"/>
    </location>
</feature>
<dbReference type="InterPro" id="IPR054075">
    <property type="entry name" value="Gp53-like_C"/>
</dbReference>
<keyword evidence="3" id="KW-1185">Reference proteome</keyword>
<dbReference type="Pfam" id="PF21882">
    <property type="entry name" value="Gp53-like_C"/>
    <property type="match status" value="1"/>
</dbReference>
<evidence type="ECO:0000313" key="2">
    <source>
        <dbReference type="EMBL" id="QXH50348.1"/>
    </source>
</evidence>
<organism evidence="2 3">
    <name type="scientific">Pseudomonas fakonensis</name>
    <dbReference type="NCBI Taxonomy" id="2842355"/>
    <lineage>
        <taxon>Bacteria</taxon>
        <taxon>Pseudomonadati</taxon>
        <taxon>Pseudomonadota</taxon>
        <taxon>Gammaproteobacteria</taxon>
        <taxon>Pseudomonadales</taxon>
        <taxon>Pseudomonadaceae</taxon>
        <taxon>Pseudomonas</taxon>
    </lineage>
</organism>
<name>A0ABX8N1X1_9PSED</name>
<protein>
    <recommendedName>
        <fullName evidence="1">Putative tail fiber protein gp53-like C-terminal domain-containing protein</fullName>
    </recommendedName>
</protein>
<evidence type="ECO:0000259" key="1">
    <source>
        <dbReference type="Pfam" id="PF21882"/>
    </source>
</evidence>
<gene>
    <name evidence="2" type="ORF">KSS94_20735</name>
</gene>
<dbReference type="Proteomes" id="UP001046350">
    <property type="component" value="Chromosome"/>
</dbReference>
<accession>A0ABX8N1X1</accession>
<proteinExistence type="predicted"/>
<dbReference type="RefSeq" id="WP_217839931.1">
    <property type="nucleotide sequence ID" value="NZ_CP077076.1"/>
</dbReference>
<sequence>MSRADNLAVTDKAVQDFVLQGEISEAEVTAGAAEGRKWFSLRRLQWGIQGSFGANGYIRLPWWLFGLILQWGYVNKPSAGALAVAWPLAFPTGFGRCIAVFGGSNNPSAPLSVGTPTLTGATFYSAYGGAGVDVSYWVVGW</sequence>
<dbReference type="EMBL" id="CP077076">
    <property type="protein sequence ID" value="QXH50348.1"/>
    <property type="molecule type" value="Genomic_DNA"/>
</dbReference>
<reference evidence="2" key="1">
    <citation type="journal article" date="2021" name="Microorganisms">
        <title>The Ever-Expanding Pseudomonas Genus: Description of 43 New Species and Partition of the Pseudomonas putida Group.</title>
        <authorList>
            <person name="Girard L."/>
            <person name="Lood C."/>
            <person name="Hofte M."/>
            <person name="Vandamme P."/>
            <person name="Rokni-Zadeh H."/>
            <person name="van Noort V."/>
            <person name="Lavigne R."/>
            <person name="De Mot R."/>
        </authorList>
    </citation>
    <scope>NUCLEOTIDE SEQUENCE</scope>
    <source>
        <strain evidence="2">COW40</strain>
    </source>
</reference>
<evidence type="ECO:0000313" key="3">
    <source>
        <dbReference type="Proteomes" id="UP001046350"/>
    </source>
</evidence>